<dbReference type="FunFam" id="2.60.40.1180:FF:000097">
    <property type="entry name" value="Alpha-galactosidase 3"/>
    <property type="match status" value="1"/>
</dbReference>
<feature type="domain" description="Alpha galactosidase C-terminal" evidence="9">
    <location>
        <begin position="495"/>
        <end position="584"/>
    </location>
</feature>
<keyword evidence="5" id="KW-0378">Hydrolase</keyword>
<dbReference type="InterPro" id="IPR002241">
    <property type="entry name" value="Glyco_hydro_27"/>
</dbReference>
<feature type="region of interest" description="Disordered" evidence="7">
    <location>
        <begin position="26"/>
        <end position="45"/>
    </location>
</feature>
<dbReference type="InterPro" id="IPR017853">
    <property type="entry name" value="GH"/>
</dbReference>
<dbReference type="VEuPathDB" id="FungiDB:VP01_2547g1"/>
<evidence type="ECO:0000256" key="4">
    <source>
        <dbReference type="ARBA" id="ARBA00022729"/>
    </source>
</evidence>
<keyword evidence="6" id="KW-0326">Glycosidase</keyword>
<evidence type="ECO:0000313" key="11">
    <source>
        <dbReference type="Proteomes" id="UP000037035"/>
    </source>
</evidence>
<reference evidence="10 11" key="1">
    <citation type="submission" date="2015-08" db="EMBL/GenBank/DDBJ databases">
        <title>Next Generation Sequencing and Analysis of the Genome of Puccinia sorghi L Schw, the Causal Agent of Maize Common Rust.</title>
        <authorList>
            <person name="Rochi L."/>
            <person name="Burguener G."/>
            <person name="Darino M."/>
            <person name="Turjanski A."/>
            <person name="Kreff E."/>
            <person name="Dieguez M.J."/>
            <person name="Sacco F."/>
        </authorList>
    </citation>
    <scope>NUCLEOTIDE SEQUENCE [LARGE SCALE GENOMIC DNA]</scope>
    <source>
        <strain evidence="10 11">RO10H11247</strain>
    </source>
</reference>
<evidence type="ECO:0000256" key="3">
    <source>
        <dbReference type="ARBA" id="ARBA00012755"/>
    </source>
</evidence>
<dbReference type="Pfam" id="PF17801">
    <property type="entry name" value="Melibiase_C"/>
    <property type="match status" value="1"/>
</dbReference>
<comment type="caution">
    <text evidence="10">The sequence shown here is derived from an EMBL/GenBank/DDBJ whole genome shotgun (WGS) entry which is preliminary data.</text>
</comment>
<evidence type="ECO:0000256" key="2">
    <source>
        <dbReference type="ARBA" id="ARBA00009743"/>
    </source>
</evidence>
<keyword evidence="4 8" id="KW-0732">Signal</keyword>
<feature type="compositionally biased region" description="Polar residues" evidence="7">
    <location>
        <begin position="32"/>
        <end position="45"/>
    </location>
</feature>
<dbReference type="SUPFAM" id="SSF51011">
    <property type="entry name" value="Glycosyl hydrolase domain"/>
    <property type="match status" value="1"/>
</dbReference>
<dbReference type="AlphaFoldDB" id="A0A0L6V590"/>
<organism evidence="10 11">
    <name type="scientific">Puccinia sorghi</name>
    <dbReference type="NCBI Taxonomy" id="27349"/>
    <lineage>
        <taxon>Eukaryota</taxon>
        <taxon>Fungi</taxon>
        <taxon>Dikarya</taxon>
        <taxon>Basidiomycota</taxon>
        <taxon>Pucciniomycotina</taxon>
        <taxon>Pucciniomycetes</taxon>
        <taxon>Pucciniales</taxon>
        <taxon>Pucciniaceae</taxon>
        <taxon>Puccinia</taxon>
    </lineage>
</organism>
<gene>
    <name evidence="10" type="ORF">VP01_2547g1</name>
</gene>
<dbReference type="Proteomes" id="UP000037035">
    <property type="component" value="Unassembled WGS sequence"/>
</dbReference>
<dbReference type="EC" id="3.2.1.22" evidence="3"/>
<evidence type="ECO:0000256" key="8">
    <source>
        <dbReference type="SAM" id="SignalP"/>
    </source>
</evidence>
<comment type="similarity">
    <text evidence="2">Belongs to the glycosyl hydrolase 27 family.</text>
</comment>
<dbReference type="PANTHER" id="PTHR11452:SF75">
    <property type="entry name" value="ALPHA-GALACTOSIDASE MEL1"/>
    <property type="match status" value="1"/>
</dbReference>
<evidence type="ECO:0000256" key="6">
    <source>
        <dbReference type="ARBA" id="ARBA00023295"/>
    </source>
</evidence>
<comment type="catalytic activity">
    <reaction evidence="1">
        <text>Hydrolysis of terminal, non-reducing alpha-D-galactose residues in alpha-D-galactosides, including galactose oligosaccharides, galactomannans and galactolipids.</text>
        <dbReference type="EC" id="3.2.1.22"/>
    </reaction>
</comment>
<accession>A0A0L6V590</accession>
<evidence type="ECO:0000259" key="9">
    <source>
        <dbReference type="Pfam" id="PF17801"/>
    </source>
</evidence>
<feature type="chain" id="PRO_5005568311" description="alpha-galactosidase" evidence="8">
    <location>
        <begin position="22"/>
        <end position="588"/>
    </location>
</feature>
<dbReference type="Gene3D" id="3.20.20.70">
    <property type="entry name" value="Aldolase class I"/>
    <property type="match status" value="1"/>
</dbReference>
<evidence type="ECO:0000256" key="5">
    <source>
        <dbReference type="ARBA" id="ARBA00022801"/>
    </source>
</evidence>
<dbReference type="OrthoDB" id="5795902at2759"/>
<dbReference type="GO" id="GO:0004557">
    <property type="term" value="F:alpha-galactosidase activity"/>
    <property type="evidence" value="ECO:0007669"/>
    <property type="project" value="UniProtKB-EC"/>
</dbReference>
<dbReference type="InterPro" id="IPR013780">
    <property type="entry name" value="Glyco_hydro_b"/>
</dbReference>
<dbReference type="InterPro" id="IPR013785">
    <property type="entry name" value="Aldolase_TIM"/>
</dbReference>
<dbReference type="GO" id="GO:0005975">
    <property type="term" value="P:carbohydrate metabolic process"/>
    <property type="evidence" value="ECO:0007669"/>
    <property type="project" value="InterPro"/>
</dbReference>
<feature type="signal peptide" evidence="8">
    <location>
        <begin position="1"/>
        <end position="21"/>
    </location>
</feature>
<evidence type="ECO:0000256" key="7">
    <source>
        <dbReference type="SAM" id="MobiDB-lite"/>
    </source>
</evidence>
<dbReference type="SUPFAM" id="SSF51445">
    <property type="entry name" value="(Trans)glycosidases"/>
    <property type="match status" value="1"/>
</dbReference>
<protein>
    <recommendedName>
        <fullName evidence="3">alpha-galactosidase</fullName>
        <ecNumber evidence="3">3.2.1.22</ecNumber>
    </recommendedName>
</protein>
<dbReference type="Pfam" id="PF16499">
    <property type="entry name" value="Melibiase_2"/>
    <property type="match status" value="2"/>
</dbReference>
<evidence type="ECO:0000313" key="10">
    <source>
        <dbReference type="EMBL" id="KNZ55908.1"/>
    </source>
</evidence>
<proteinExistence type="inferred from homology"/>
<name>A0A0L6V590_9BASI</name>
<dbReference type="Gene3D" id="2.60.40.1180">
    <property type="entry name" value="Golgi alpha-mannosidase II"/>
    <property type="match status" value="1"/>
</dbReference>
<dbReference type="CDD" id="cd14792">
    <property type="entry name" value="GH27"/>
    <property type="match status" value="1"/>
</dbReference>
<sequence length="588" mass="64919">MVGKTLLVILLAVSLNPQALCSAEVPKKSPTAKDTYTQDPSSHGGTSPAANIFGWASWALQAYRAEGYGYSWVTEANIKATADVLSREFSSLGFNRINLDSGWQDAELDKYGRSVLNHTTFPGGIEHLSSYLSQRKLKLGVFYLPGIDARAVTNKSPVLNSKYTADQIVQCPDTQAQGCNRPLANAFGAGIALNYDHPGAQMYINSVVDSLYSWGVSYVKLDGIVPGSSVEPIEYYKYNTTADLRAWRKAINELYEQKWSQQGRERILIGASWKIPTTAGETMEQYVDSFRIEQGIEAYSETETTTFDRVIRNAKTAAVWTSVDANRKWKGIRDLDSILISTMTMAESKSMVTIWAMVGSLFTLGDDLTKLSDERKALVKNTEVLKLASLASTNQARLDGFNPSADSVLQSVNQKPKSAKTLARRSNNLLQSLTVQACNELAERRRMVVELGCHQKLTDADKFSKSCMHAHMNDKTMSLMSISASGDGGPDPFSLQTWVLEGAQGDIYVAVVNAGQQNETDKPASVQLSLSKLQTLQNSPRIKKMTAMQYQVRNLWEQKDMNKVSFSASLDFKIEVHGSILLKFTPAQ</sequence>
<dbReference type="EMBL" id="LAVV01007444">
    <property type="protein sequence ID" value="KNZ55908.1"/>
    <property type="molecule type" value="Genomic_DNA"/>
</dbReference>
<evidence type="ECO:0000256" key="1">
    <source>
        <dbReference type="ARBA" id="ARBA00001255"/>
    </source>
</evidence>
<keyword evidence="11" id="KW-1185">Reference proteome</keyword>
<dbReference type="PANTHER" id="PTHR11452">
    <property type="entry name" value="ALPHA-GALACTOSIDASE/ALPHA-N-ACETYLGALACTOSAMINIDASE"/>
    <property type="match status" value="1"/>
</dbReference>
<dbReference type="STRING" id="27349.A0A0L6V590"/>
<dbReference type="InterPro" id="IPR041233">
    <property type="entry name" value="Melibiase_C"/>
</dbReference>